<evidence type="ECO:0000313" key="5">
    <source>
        <dbReference type="Proteomes" id="UP001549111"/>
    </source>
</evidence>
<dbReference type="EMBL" id="CP035708">
    <property type="protein sequence ID" value="QEN00836.1"/>
    <property type="molecule type" value="Genomic_DNA"/>
</dbReference>
<dbReference type="KEGG" id="snn:EWH46_08640"/>
<reference evidence="3 4" key="1">
    <citation type="submission" date="2019-02" db="EMBL/GenBank/DDBJ databases">
        <title>Complete Genome Sequence and Methylome Analysis of Sphaerotilus natans subsp. sulfidivorans D-507.</title>
        <authorList>
            <person name="Fomenkov A."/>
            <person name="Gridneva E."/>
            <person name="Smolyakov D."/>
            <person name="Dubinina G."/>
            <person name="Vincze T."/>
            <person name="Grabovich M."/>
            <person name="Roberts R.J."/>
        </authorList>
    </citation>
    <scope>NUCLEOTIDE SEQUENCE [LARGE SCALE GENOMIC DNA]</scope>
    <source>
        <strain evidence="3 4">D-507</strain>
    </source>
</reference>
<sequence length="73" mass="7874">MRGALLRRSPDAASTPPPRAAELDALRLQLAATQAAQAERDRLEGERLRQRMRERRAGLAAAGGARGPSRSRG</sequence>
<accession>A0A5C1Q1R9</accession>
<proteinExistence type="predicted"/>
<gene>
    <name evidence="2" type="ORF">ABIC99_001180</name>
    <name evidence="3" type="ORF">EWH46_08640</name>
</gene>
<dbReference type="RefSeq" id="WP_149503551.1">
    <property type="nucleotide sequence ID" value="NZ_CP035708.1"/>
</dbReference>
<keyword evidence="5" id="KW-1185">Reference proteome</keyword>
<keyword evidence="2" id="KW-0645">Protease</keyword>
<protein>
    <submittedName>
        <fullName evidence="2">Regulator of protease activity HflC (Stomatin/prohibitin superfamily)</fullName>
    </submittedName>
</protein>
<dbReference type="AlphaFoldDB" id="A0A5C1Q1R9"/>
<dbReference type="GO" id="GO:0008233">
    <property type="term" value="F:peptidase activity"/>
    <property type="evidence" value="ECO:0007669"/>
    <property type="project" value="UniProtKB-KW"/>
</dbReference>
<feature type="region of interest" description="Disordered" evidence="1">
    <location>
        <begin position="37"/>
        <end position="73"/>
    </location>
</feature>
<feature type="compositionally biased region" description="Low complexity" evidence="1">
    <location>
        <begin position="58"/>
        <end position="73"/>
    </location>
</feature>
<keyword evidence="2" id="KW-0378">Hydrolase</keyword>
<name>A0A5C1Q1R9_9BURK</name>
<organism evidence="3 4">
    <name type="scientific">Sphaerotilus sulfidivorans</name>
    <dbReference type="NCBI Taxonomy" id="639200"/>
    <lineage>
        <taxon>Bacteria</taxon>
        <taxon>Pseudomonadati</taxon>
        <taxon>Pseudomonadota</taxon>
        <taxon>Betaproteobacteria</taxon>
        <taxon>Burkholderiales</taxon>
        <taxon>Sphaerotilaceae</taxon>
        <taxon>Sphaerotilus</taxon>
    </lineage>
</organism>
<dbReference type="Proteomes" id="UP001549111">
    <property type="component" value="Unassembled WGS sequence"/>
</dbReference>
<dbReference type="GO" id="GO:0006508">
    <property type="term" value="P:proteolysis"/>
    <property type="evidence" value="ECO:0007669"/>
    <property type="project" value="UniProtKB-KW"/>
</dbReference>
<evidence type="ECO:0000313" key="3">
    <source>
        <dbReference type="EMBL" id="QEN00836.1"/>
    </source>
</evidence>
<evidence type="ECO:0000313" key="2">
    <source>
        <dbReference type="EMBL" id="MET3603396.1"/>
    </source>
</evidence>
<evidence type="ECO:0000313" key="4">
    <source>
        <dbReference type="Proteomes" id="UP000323522"/>
    </source>
</evidence>
<feature type="compositionally biased region" description="Basic and acidic residues" evidence="1">
    <location>
        <begin position="38"/>
        <end position="57"/>
    </location>
</feature>
<dbReference type="EMBL" id="JBEPLS010000003">
    <property type="protein sequence ID" value="MET3603396.1"/>
    <property type="molecule type" value="Genomic_DNA"/>
</dbReference>
<reference evidence="2 5" key="2">
    <citation type="submission" date="2024-06" db="EMBL/GenBank/DDBJ databases">
        <title>Genomic Encyclopedia of Type Strains, Phase IV (KMG-IV): sequencing the most valuable type-strain genomes for metagenomic binning, comparative biology and taxonomic classification.</title>
        <authorList>
            <person name="Goeker M."/>
        </authorList>
    </citation>
    <scope>NUCLEOTIDE SEQUENCE [LARGE SCALE GENOMIC DNA]</scope>
    <source>
        <strain evidence="2 5">D-501</strain>
    </source>
</reference>
<evidence type="ECO:0000256" key="1">
    <source>
        <dbReference type="SAM" id="MobiDB-lite"/>
    </source>
</evidence>
<dbReference type="Proteomes" id="UP000323522">
    <property type="component" value="Chromosome"/>
</dbReference>